<dbReference type="Pfam" id="PF10441">
    <property type="entry name" value="Urb2"/>
    <property type="match status" value="1"/>
</dbReference>
<evidence type="ECO:0000313" key="3">
    <source>
        <dbReference type="Proteomes" id="UP000663827"/>
    </source>
</evidence>
<proteinExistence type="predicted"/>
<evidence type="ECO:0000259" key="1">
    <source>
        <dbReference type="Pfam" id="PF10441"/>
    </source>
</evidence>
<sequence length="1328" mass="146260">MQPAELASSQEFIRALKAPNDPPRPGGLRKIDLARQAWELETLFIPSKAEVIVEWVLQSLLTEGASGVLDGTSWKLLADIVTCSRNSNLNTPAWLNGVINRVPIWSVFARLVRALADVPGLDSLGVVTAVARVLLPPAALKANCDTVAGCLWQVLGLFATQSEEVLLPALELSETIVSVFESSFAHCSNKKKIAVTLVDHHLGSWLAQARHSENVLVEFRHRLFDVGSSVIFTPEHTRSIFQHSDTHPVLLATASSPRIFTLYVSALRTHKLAVFLDQNNSTGLAKRIRGAARELFARSVAERDWSVVAQLVQSAEELQVVDDEWSDHLGALVDSAVQALDNNWTEKVLIGPHVCSTLACILRLNFDLVEPFTERLLSGLCDAPPAVLAGAGIVFQLLLDYHSKARSLPDFLPRLASAGSREFYRATCVGPGFEPGFVARLRRSVFAFTTPGQILPCTQRLLSDLASHLEAEPRRKQQSEDERRAVHVALASRVVVDVLSSLPVKTLKPDVCEQLRTYVDEFDAVLSQTISALVNLERLSWADQVVLAAALRIRYVLHQNRCPVQSRHVPRDDVILMLRLVQDESVSGELVTEIVRVLTHGQRSKEHICGVWGAALARIQRDAENQQDSSWNGSLAHAENHVWFPLWVLLLDRQLQIIESNLSMEQLKVVLNLFVVMGRSVGNGNGVTSVGLFDKTVGLAQFWEMSNIRRALNDKVIHDTGSLDDASLHKALKAMRKGKTSKQAGSHDVAISMYHIAALAPPDYLDRPVKAALLSRAPCADVLATRPQDRAAVRVVLRQLSSSGTALPEEYVRYLLDPPKEPPGSPQYVDDVLSILTMSFRVYSRLAKEAGTPDDMVAVLRAVETIQLFDLPHWDDPNTVMSIRATLSLLSTILETWGTISTLPDEMRTPAVEILKQIYNRVEQTEQVVTDLLMEAARILGLCERWITPGPPIAAYSNCGQALTCMTDGAQTSHRARRFLRTLLAQKSVASEALLRLLTQEIQYADEDVRLLIAAFTLNAQSHDNDVPQGAEQSFGDACRRISVEQHGILADEIMTLLLETEANHTYRVASIRMASLAIRFAPEGTSKARRKTTTAVLHALAQLPQLTMFQEACTNFVAEICTDRANALTGPDIAAIWILLDRATTSTEETFLRTHSFIVVALNSLVRFRRDLLTPTLAQLATLLARLIRILRDRTSHAIGAPQRSAESQASLAGKATELARLLVGLSTKTVVRLPGSNKPEQATKAESLARPFARHAPYLLVAYAESAADMSTAVRNALKPGLFALCVMCGTPARDMIMVTMLGTVEKEVFGALWREWEGQKYTGKG</sequence>
<dbReference type="InterPro" id="IPR018849">
    <property type="entry name" value="Urb2/Npa2_C"/>
</dbReference>
<comment type="caution">
    <text evidence="2">The sequence shown here is derived from an EMBL/GenBank/DDBJ whole genome shotgun (WGS) entry which is preliminary data.</text>
</comment>
<name>A0A8H3E5D4_9AGAM</name>
<dbReference type="EMBL" id="CAJNJQ010004344">
    <property type="protein sequence ID" value="CAE7210171.1"/>
    <property type="molecule type" value="Genomic_DNA"/>
</dbReference>
<organism evidence="2 3">
    <name type="scientific">Rhizoctonia solani</name>
    <dbReference type="NCBI Taxonomy" id="456999"/>
    <lineage>
        <taxon>Eukaryota</taxon>
        <taxon>Fungi</taxon>
        <taxon>Dikarya</taxon>
        <taxon>Basidiomycota</taxon>
        <taxon>Agaricomycotina</taxon>
        <taxon>Agaricomycetes</taxon>
        <taxon>Cantharellales</taxon>
        <taxon>Ceratobasidiaceae</taxon>
        <taxon>Rhizoctonia</taxon>
    </lineage>
</organism>
<dbReference type="Proteomes" id="UP000663827">
    <property type="component" value="Unassembled WGS sequence"/>
</dbReference>
<protein>
    <recommendedName>
        <fullName evidence="1">Nucleolar 27S pre-rRNA processing Urb2/Npa2 C-terminal domain-containing protein</fullName>
    </recommendedName>
</protein>
<gene>
    <name evidence="2" type="ORF">RDB_LOCUS150872</name>
</gene>
<feature type="domain" description="Nucleolar 27S pre-rRNA processing Urb2/Npa2 C-terminal" evidence="1">
    <location>
        <begin position="1113"/>
        <end position="1327"/>
    </location>
</feature>
<reference evidence="2" key="1">
    <citation type="submission" date="2021-01" db="EMBL/GenBank/DDBJ databases">
        <authorList>
            <person name="Kaushik A."/>
        </authorList>
    </citation>
    <scope>NUCLEOTIDE SEQUENCE</scope>
    <source>
        <strain evidence="2">AG5</strain>
    </source>
</reference>
<evidence type="ECO:0000313" key="2">
    <source>
        <dbReference type="EMBL" id="CAE7210171.1"/>
    </source>
</evidence>
<accession>A0A8H3E5D4</accession>